<evidence type="ECO:0000313" key="2">
    <source>
        <dbReference type="Proteomes" id="UP000252139"/>
    </source>
</evidence>
<keyword evidence="2" id="KW-1185">Reference proteome</keyword>
<evidence type="ECO:0000313" key="1">
    <source>
        <dbReference type="EMBL" id="RCH86416.1"/>
    </source>
</evidence>
<dbReference type="EMBL" id="PJQL01001871">
    <property type="protein sequence ID" value="RCH86416.1"/>
    <property type="molecule type" value="Genomic_DNA"/>
</dbReference>
<name>A0A367J925_RHIAZ</name>
<gene>
    <name evidence="1" type="ORF">CU097_008536</name>
</gene>
<accession>A0A367J925</accession>
<proteinExistence type="predicted"/>
<sequence>MIEFVIKHCEGDNTVRHVYKSTHAYQDPLFLFLNIPNLFIEMVLQGHDSAESIHEERHSYDHLEAEEEAPMLMDIIPRESAFIRGANVTCQIIFLTLCLAG</sequence>
<organism evidence="1 2">
    <name type="scientific">Rhizopus azygosporus</name>
    <name type="common">Rhizopus microsporus var. azygosporus</name>
    <dbReference type="NCBI Taxonomy" id="86630"/>
    <lineage>
        <taxon>Eukaryota</taxon>
        <taxon>Fungi</taxon>
        <taxon>Fungi incertae sedis</taxon>
        <taxon>Mucoromycota</taxon>
        <taxon>Mucoromycotina</taxon>
        <taxon>Mucoromycetes</taxon>
        <taxon>Mucorales</taxon>
        <taxon>Mucorineae</taxon>
        <taxon>Rhizopodaceae</taxon>
        <taxon>Rhizopus</taxon>
    </lineage>
</organism>
<comment type="caution">
    <text evidence="1">The sequence shown here is derived from an EMBL/GenBank/DDBJ whole genome shotgun (WGS) entry which is preliminary data.</text>
</comment>
<protein>
    <submittedName>
        <fullName evidence="1">Uncharacterized protein</fullName>
    </submittedName>
</protein>
<dbReference type="AlphaFoldDB" id="A0A367J925"/>
<dbReference type="OrthoDB" id="10381028at2759"/>
<dbReference type="Proteomes" id="UP000252139">
    <property type="component" value="Unassembled WGS sequence"/>
</dbReference>
<reference evidence="1 2" key="1">
    <citation type="journal article" date="2018" name="G3 (Bethesda)">
        <title>Phylogenetic and Phylogenomic Definition of Rhizopus Species.</title>
        <authorList>
            <person name="Gryganskyi A.P."/>
            <person name="Golan J."/>
            <person name="Dolatabadi S."/>
            <person name="Mondo S."/>
            <person name="Robb S."/>
            <person name="Idnurm A."/>
            <person name="Muszewska A."/>
            <person name="Steczkiewicz K."/>
            <person name="Masonjones S."/>
            <person name="Liao H.L."/>
            <person name="Gajdeczka M.T."/>
            <person name="Anike F."/>
            <person name="Vuek A."/>
            <person name="Anishchenko I.M."/>
            <person name="Voigt K."/>
            <person name="de Hoog G.S."/>
            <person name="Smith M.E."/>
            <person name="Heitman J."/>
            <person name="Vilgalys R."/>
            <person name="Stajich J.E."/>
        </authorList>
    </citation>
    <scope>NUCLEOTIDE SEQUENCE [LARGE SCALE GENOMIC DNA]</scope>
    <source>
        <strain evidence="1 2">CBS 357.93</strain>
    </source>
</reference>